<name>A0A5B6USC4_9ROSI</name>
<evidence type="ECO:0000313" key="2">
    <source>
        <dbReference type="Proteomes" id="UP000325315"/>
    </source>
</evidence>
<protein>
    <submittedName>
        <fullName evidence="1">Mucin-19-like isoform X1</fullName>
    </submittedName>
</protein>
<dbReference type="Proteomes" id="UP000325315">
    <property type="component" value="Unassembled WGS sequence"/>
</dbReference>
<keyword evidence="2" id="KW-1185">Reference proteome</keyword>
<proteinExistence type="predicted"/>
<organism evidence="1 2">
    <name type="scientific">Gossypium australe</name>
    <dbReference type="NCBI Taxonomy" id="47621"/>
    <lineage>
        <taxon>Eukaryota</taxon>
        <taxon>Viridiplantae</taxon>
        <taxon>Streptophyta</taxon>
        <taxon>Embryophyta</taxon>
        <taxon>Tracheophyta</taxon>
        <taxon>Spermatophyta</taxon>
        <taxon>Magnoliopsida</taxon>
        <taxon>eudicotyledons</taxon>
        <taxon>Gunneridae</taxon>
        <taxon>Pentapetalae</taxon>
        <taxon>rosids</taxon>
        <taxon>malvids</taxon>
        <taxon>Malvales</taxon>
        <taxon>Malvaceae</taxon>
        <taxon>Malvoideae</taxon>
        <taxon>Gossypium</taxon>
    </lineage>
</organism>
<evidence type="ECO:0000313" key="1">
    <source>
        <dbReference type="EMBL" id="KAA3459656.1"/>
    </source>
</evidence>
<dbReference type="AlphaFoldDB" id="A0A5B6USC4"/>
<reference evidence="2" key="1">
    <citation type="journal article" date="2019" name="Plant Biotechnol. J.">
        <title>Genome sequencing of the Australian wild diploid species Gossypium australe highlights disease resistance and delayed gland morphogenesis.</title>
        <authorList>
            <person name="Cai Y."/>
            <person name="Cai X."/>
            <person name="Wang Q."/>
            <person name="Wang P."/>
            <person name="Zhang Y."/>
            <person name="Cai C."/>
            <person name="Xu Y."/>
            <person name="Wang K."/>
            <person name="Zhou Z."/>
            <person name="Wang C."/>
            <person name="Geng S."/>
            <person name="Li B."/>
            <person name="Dong Q."/>
            <person name="Hou Y."/>
            <person name="Wang H."/>
            <person name="Ai P."/>
            <person name="Liu Z."/>
            <person name="Yi F."/>
            <person name="Sun M."/>
            <person name="An G."/>
            <person name="Cheng J."/>
            <person name="Zhang Y."/>
            <person name="Shi Q."/>
            <person name="Xie Y."/>
            <person name="Shi X."/>
            <person name="Chang Y."/>
            <person name="Huang F."/>
            <person name="Chen Y."/>
            <person name="Hong S."/>
            <person name="Mi L."/>
            <person name="Sun Q."/>
            <person name="Zhang L."/>
            <person name="Zhou B."/>
            <person name="Peng R."/>
            <person name="Zhang X."/>
            <person name="Liu F."/>
        </authorList>
    </citation>
    <scope>NUCLEOTIDE SEQUENCE [LARGE SCALE GENOMIC DNA]</scope>
    <source>
        <strain evidence="2">cv. PA1801</strain>
    </source>
</reference>
<accession>A0A5B6USC4</accession>
<dbReference type="OrthoDB" id="1917005at2759"/>
<gene>
    <name evidence="1" type="ORF">EPI10_026395</name>
</gene>
<dbReference type="EMBL" id="SMMG02000009">
    <property type="protein sequence ID" value="KAA3459656.1"/>
    <property type="molecule type" value="Genomic_DNA"/>
</dbReference>
<comment type="caution">
    <text evidence="1">The sequence shown here is derived from an EMBL/GenBank/DDBJ whole genome shotgun (WGS) entry which is preliminary data.</text>
</comment>
<sequence length="71" mass="8144">MYSFSVLQGWALANPQRSSDLCLLRGWVARSSSRKRHFCNLNEWKGDHVLDIVASGLNKYTVIAQFLHIHT</sequence>